<dbReference type="RefSeq" id="WP_169580366.1">
    <property type="nucleotide sequence ID" value="NZ_CP051480.1"/>
</dbReference>
<accession>A0A858U2A5</accession>
<dbReference type="EMBL" id="CP051480">
    <property type="protein sequence ID" value="QJG66542.1"/>
    <property type="molecule type" value="Genomic_DNA"/>
</dbReference>
<proteinExistence type="predicted"/>
<gene>
    <name evidence="1" type="ORF">HGG64_02410</name>
</gene>
<keyword evidence="2" id="KW-1185">Reference proteome</keyword>
<protein>
    <submittedName>
        <fullName evidence="1">Uncharacterized protein</fullName>
    </submittedName>
</protein>
<organism evidence="1 2">
    <name type="scientific">Mycoplasma phocoeninasale</name>
    <dbReference type="NCBI Taxonomy" id="2726117"/>
    <lineage>
        <taxon>Bacteria</taxon>
        <taxon>Bacillati</taxon>
        <taxon>Mycoplasmatota</taxon>
        <taxon>Mollicutes</taxon>
        <taxon>Mycoplasmataceae</taxon>
        <taxon>Mycoplasma</taxon>
    </lineage>
</organism>
<sequence length="241" mass="28095">MKTNNNKNANALDFERILAEVTEIRKDDPIRAIYVVDGHLKNAILSDDVADLEALRQNIIFQIKKDNLAVKTTLDTLSLINSLKGKKMDYVFMLNYNELKRRDDFEQHAAEFQHFFNQHDFDSAGFQTLIYDLLQNKQIDFDYSVRGQIINPKKLGSFLENPGIRKMQAEIFATFDKDIAKNKVARQVFSAYLFKNWVDILLRKTTHDYEQIINVVNVLYGEKDKSELNAEEKAIYQIFSK</sequence>
<reference evidence="1 2" key="1">
    <citation type="submission" date="2020-04" db="EMBL/GenBank/DDBJ databases">
        <title>Novel Mycoplasma species detected in Phocoena phocoena (harbor porpoise) from the USA.</title>
        <authorList>
            <person name="Volokhov D.V."/>
        </authorList>
    </citation>
    <scope>NUCLEOTIDE SEQUENCE [LARGE SCALE GENOMIC DNA]</scope>
    <source>
        <strain evidence="1 2">C264-NAS</strain>
    </source>
</reference>
<evidence type="ECO:0000313" key="2">
    <source>
        <dbReference type="Proteomes" id="UP000501728"/>
    </source>
</evidence>
<dbReference type="KEGG" id="mphn:HGG64_02410"/>
<dbReference type="Proteomes" id="UP000501728">
    <property type="component" value="Chromosome"/>
</dbReference>
<dbReference type="AlphaFoldDB" id="A0A858U2A5"/>
<evidence type="ECO:0000313" key="1">
    <source>
        <dbReference type="EMBL" id="QJG66542.1"/>
    </source>
</evidence>
<name>A0A858U2A5_9MOLU</name>